<feature type="region of interest" description="Disordered" evidence="4">
    <location>
        <begin position="124"/>
        <end position="180"/>
    </location>
</feature>
<comment type="subcellular location">
    <subcellularLocation>
        <location evidence="1">Cell membrane</location>
        <topology evidence="1">Peripheral membrane protein</topology>
    </subcellularLocation>
    <subcellularLocation>
        <location evidence="2">Golgi apparatus membrane</location>
        <topology evidence="2">Peripheral membrane protein</topology>
    </subcellularLocation>
</comment>
<comment type="similarity">
    <text evidence="3">Belongs to the SFH family.</text>
</comment>
<dbReference type="InterPro" id="IPR011074">
    <property type="entry name" value="CRAL/TRIO_N_dom"/>
</dbReference>
<proteinExistence type="inferred from homology"/>
<dbReference type="Pfam" id="PF00650">
    <property type="entry name" value="CRAL_TRIO"/>
    <property type="match status" value="1"/>
</dbReference>
<reference evidence="6 7" key="1">
    <citation type="journal article" date="2024" name="Nat. Commun.">
        <title>Phylogenomics reveals the evolutionary origins of lichenization in chlorophyte algae.</title>
        <authorList>
            <person name="Puginier C."/>
            <person name="Libourel C."/>
            <person name="Otte J."/>
            <person name="Skaloud P."/>
            <person name="Haon M."/>
            <person name="Grisel S."/>
            <person name="Petersen M."/>
            <person name="Berrin J.G."/>
            <person name="Delaux P.M."/>
            <person name="Dal Grande F."/>
            <person name="Keller J."/>
        </authorList>
    </citation>
    <scope>NUCLEOTIDE SEQUENCE [LARGE SCALE GENOMIC DNA]</scope>
    <source>
        <strain evidence="6 7">SAG 2145</strain>
    </source>
</reference>
<dbReference type="PANTHER" id="PTHR45657">
    <property type="entry name" value="CRAL-TRIO DOMAIN-CONTAINING PROTEIN YKL091C-RELATED"/>
    <property type="match status" value="1"/>
</dbReference>
<dbReference type="Gene3D" id="1.10.8.20">
    <property type="entry name" value="N-terminal domain of phosphatidylinositol transfer protein sec14p"/>
    <property type="match status" value="1"/>
</dbReference>
<protein>
    <recommendedName>
        <fullName evidence="5">CRAL-TRIO domain-containing protein</fullName>
    </recommendedName>
</protein>
<dbReference type="PANTHER" id="PTHR45657:SF1">
    <property type="entry name" value="CRAL-TRIO DOMAIN-CONTAINING PROTEIN YKL091C-RELATED"/>
    <property type="match status" value="1"/>
</dbReference>
<dbReference type="CDD" id="cd00170">
    <property type="entry name" value="SEC14"/>
    <property type="match status" value="1"/>
</dbReference>
<dbReference type="InterPro" id="IPR036865">
    <property type="entry name" value="CRAL-TRIO_dom_sf"/>
</dbReference>
<feature type="compositionally biased region" description="Basic and acidic residues" evidence="4">
    <location>
        <begin position="13"/>
        <end position="22"/>
    </location>
</feature>
<feature type="compositionally biased region" description="Low complexity" evidence="4">
    <location>
        <begin position="25"/>
        <end position="35"/>
    </location>
</feature>
<feature type="compositionally biased region" description="Low complexity" evidence="4">
    <location>
        <begin position="48"/>
        <end position="59"/>
    </location>
</feature>
<dbReference type="InterPro" id="IPR001251">
    <property type="entry name" value="CRAL-TRIO_dom"/>
</dbReference>
<evidence type="ECO:0000313" key="7">
    <source>
        <dbReference type="Proteomes" id="UP001438707"/>
    </source>
</evidence>
<comment type="caution">
    <text evidence="6">The sequence shown here is derived from an EMBL/GenBank/DDBJ whole genome shotgun (WGS) entry which is preliminary data.</text>
</comment>
<dbReference type="Gene3D" id="3.40.525.10">
    <property type="entry name" value="CRAL-TRIO lipid binding domain"/>
    <property type="match status" value="1"/>
</dbReference>
<dbReference type="GO" id="GO:0005886">
    <property type="term" value="C:plasma membrane"/>
    <property type="evidence" value="ECO:0007669"/>
    <property type="project" value="UniProtKB-SubCell"/>
</dbReference>
<evidence type="ECO:0000313" key="6">
    <source>
        <dbReference type="EMBL" id="KAK9825753.1"/>
    </source>
</evidence>
<evidence type="ECO:0000256" key="2">
    <source>
        <dbReference type="ARBA" id="ARBA00004395"/>
    </source>
</evidence>
<evidence type="ECO:0000256" key="1">
    <source>
        <dbReference type="ARBA" id="ARBA00004202"/>
    </source>
</evidence>
<evidence type="ECO:0000256" key="4">
    <source>
        <dbReference type="SAM" id="MobiDB-lite"/>
    </source>
</evidence>
<dbReference type="SMART" id="SM01100">
    <property type="entry name" value="CRAL_TRIO_N"/>
    <property type="match status" value="1"/>
</dbReference>
<feature type="domain" description="CRAL-TRIO" evidence="5">
    <location>
        <begin position="323"/>
        <end position="497"/>
    </location>
</feature>
<dbReference type="InterPro" id="IPR036273">
    <property type="entry name" value="CRAL/TRIO_N_dom_sf"/>
</dbReference>
<organism evidence="6 7">
    <name type="scientific">Apatococcus lobatus</name>
    <dbReference type="NCBI Taxonomy" id="904363"/>
    <lineage>
        <taxon>Eukaryota</taxon>
        <taxon>Viridiplantae</taxon>
        <taxon>Chlorophyta</taxon>
        <taxon>core chlorophytes</taxon>
        <taxon>Trebouxiophyceae</taxon>
        <taxon>Chlorellales</taxon>
        <taxon>Chlorellaceae</taxon>
        <taxon>Apatococcus</taxon>
    </lineage>
</organism>
<sequence length="507" mass="55953">MGRCSPCISSGEHGSDQPDSKKGSRSSCWSWCGSSRPHEKADEDYVRGGAAASPSGQAPTTNGAAVQHSSFAAYANSPSAPPTKRRSQLNGFVPDSTPLARPSAASSVDLERYHSARSHLSVDSVDLDARSPSDTFVRPSEPPVLEDSEFRQESTVVDSAGSLGMRHSQASPKHGQPPAGSREELLLKYDQGWLTFLKKCYGGNAHQACDVQLPPPAPWNRKAGFLGYLTEEQQEALTAIRGMFPQSRSCLTDQDLLRWLRGKSFNVEEVKGMLTRYFEEYRPTSLCSPNPPLRPCLNLPQGFGLDWAASLLPTRDPALSGCIRQCLDYFVHAMVCSLDKEGRPVVFLKPANMLKRSMGKYIPIQDRIALQSSSNELNRILCHLASKRAGYLIEDFTQVIDLQGLSPVNLITQTRNPESQAEWQHNMDYAPETLCKIFVINAPMGMSTVWKVASNFVPAQTRQKVQMHGRGYQAELTELIGAENLPSCYGGSFKFDWPEHKSVKDLE</sequence>
<dbReference type="AlphaFoldDB" id="A0AAW1QW09"/>
<dbReference type="EMBL" id="JALJOS010000023">
    <property type="protein sequence ID" value="KAK9825753.1"/>
    <property type="molecule type" value="Genomic_DNA"/>
</dbReference>
<dbReference type="SUPFAM" id="SSF52087">
    <property type="entry name" value="CRAL/TRIO domain"/>
    <property type="match status" value="1"/>
</dbReference>
<gene>
    <name evidence="6" type="ORF">WJX74_004592</name>
</gene>
<feature type="compositionally biased region" description="Polar residues" evidence="4">
    <location>
        <begin position="60"/>
        <end position="70"/>
    </location>
</feature>
<dbReference type="SMART" id="SM00516">
    <property type="entry name" value="SEC14"/>
    <property type="match status" value="1"/>
</dbReference>
<dbReference type="PROSITE" id="PS50191">
    <property type="entry name" value="CRAL_TRIO"/>
    <property type="match status" value="1"/>
</dbReference>
<dbReference type="InterPro" id="IPR051026">
    <property type="entry name" value="PI/PC_transfer"/>
</dbReference>
<name>A0AAW1QW09_9CHLO</name>
<evidence type="ECO:0000256" key="3">
    <source>
        <dbReference type="ARBA" id="ARBA00038020"/>
    </source>
</evidence>
<dbReference type="GO" id="GO:0000139">
    <property type="term" value="C:Golgi membrane"/>
    <property type="evidence" value="ECO:0007669"/>
    <property type="project" value="UniProtKB-SubCell"/>
</dbReference>
<feature type="region of interest" description="Disordered" evidence="4">
    <location>
        <begin position="1"/>
        <end position="110"/>
    </location>
</feature>
<accession>A0AAW1QW09</accession>
<dbReference type="Proteomes" id="UP001438707">
    <property type="component" value="Unassembled WGS sequence"/>
</dbReference>
<evidence type="ECO:0000259" key="5">
    <source>
        <dbReference type="PROSITE" id="PS50191"/>
    </source>
</evidence>
<dbReference type="SUPFAM" id="SSF46938">
    <property type="entry name" value="CRAL/TRIO N-terminal domain"/>
    <property type="match status" value="1"/>
</dbReference>
<keyword evidence="7" id="KW-1185">Reference proteome</keyword>
<feature type="compositionally biased region" description="Basic and acidic residues" evidence="4">
    <location>
        <begin position="36"/>
        <end position="46"/>
    </location>
</feature>